<name>A0AAN9BXZ4_9CAEN</name>
<evidence type="ECO:0000256" key="1">
    <source>
        <dbReference type="SAM" id="SignalP"/>
    </source>
</evidence>
<dbReference type="InterPro" id="IPR015141">
    <property type="entry name" value="PLipase_A2_prok/fun"/>
</dbReference>
<dbReference type="EMBL" id="JBAMIC010000001">
    <property type="protein sequence ID" value="KAK7113888.1"/>
    <property type="molecule type" value="Genomic_DNA"/>
</dbReference>
<feature type="chain" id="PRO_5042925869" description="Conodipine" evidence="1">
    <location>
        <begin position="21"/>
        <end position="135"/>
    </location>
</feature>
<dbReference type="PANTHER" id="PTHR37687:SF1">
    <property type="entry name" value="AGAP006772-PA"/>
    <property type="match status" value="1"/>
</dbReference>
<protein>
    <recommendedName>
        <fullName evidence="4">Conodipine</fullName>
    </recommendedName>
</protein>
<keyword evidence="1" id="KW-0732">Signal</keyword>
<evidence type="ECO:0000313" key="3">
    <source>
        <dbReference type="Proteomes" id="UP001374579"/>
    </source>
</evidence>
<dbReference type="InterPro" id="IPR036444">
    <property type="entry name" value="PLipase_A2_dom_sf"/>
</dbReference>
<keyword evidence="3" id="KW-1185">Reference proteome</keyword>
<dbReference type="GO" id="GO:0004623">
    <property type="term" value="F:phospholipase A2 activity"/>
    <property type="evidence" value="ECO:0007669"/>
    <property type="project" value="InterPro"/>
</dbReference>
<dbReference type="SUPFAM" id="SSF48619">
    <property type="entry name" value="Phospholipase A2, PLA2"/>
    <property type="match status" value="1"/>
</dbReference>
<dbReference type="GO" id="GO:0050482">
    <property type="term" value="P:arachidonate secretion"/>
    <property type="evidence" value="ECO:0007669"/>
    <property type="project" value="InterPro"/>
</dbReference>
<dbReference type="Proteomes" id="UP001374579">
    <property type="component" value="Unassembled WGS sequence"/>
</dbReference>
<evidence type="ECO:0000313" key="2">
    <source>
        <dbReference type="EMBL" id="KAK7113888.1"/>
    </source>
</evidence>
<dbReference type="PANTHER" id="PTHR37687">
    <property type="entry name" value="AGAP006772-PA"/>
    <property type="match status" value="1"/>
</dbReference>
<gene>
    <name evidence="2" type="ORF">V1264_000046</name>
</gene>
<evidence type="ECO:0008006" key="4">
    <source>
        <dbReference type="Google" id="ProtNLM"/>
    </source>
</evidence>
<dbReference type="GO" id="GO:0006644">
    <property type="term" value="P:phospholipid metabolic process"/>
    <property type="evidence" value="ECO:0007669"/>
    <property type="project" value="InterPro"/>
</dbReference>
<dbReference type="Gene3D" id="1.20.90.10">
    <property type="entry name" value="Phospholipase A2 domain"/>
    <property type="match status" value="1"/>
</dbReference>
<dbReference type="AlphaFoldDB" id="A0AAN9BXZ4"/>
<sequence>MVRIASLAVLLCAAVVTVKGDVCATHANGCSIPFGWTFFYKTLFTTACNRHDVCYGCGATHGLSKASCDSAFLRDMDAACHASGRRRSIQQRSVCTTTAQDVYYAAVHYFGSSHFSGPGHTASYCSQSWVRSCLP</sequence>
<organism evidence="2 3">
    <name type="scientific">Littorina saxatilis</name>
    <dbReference type="NCBI Taxonomy" id="31220"/>
    <lineage>
        <taxon>Eukaryota</taxon>
        <taxon>Metazoa</taxon>
        <taxon>Spiralia</taxon>
        <taxon>Lophotrochozoa</taxon>
        <taxon>Mollusca</taxon>
        <taxon>Gastropoda</taxon>
        <taxon>Caenogastropoda</taxon>
        <taxon>Littorinimorpha</taxon>
        <taxon>Littorinoidea</taxon>
        <taxon>Littorinidae</taxon>
        <taxon>Littorina</taxon>
    </lineage>
</organism>
<dbReference type="Pfam" id="PF09056">
    <property type="entry name" value="Phospholip_A2_3"/>
    <property type="match status" value="1"/>
</dbReference>
<accession>A0AAN9BXZ4</accession>
<proteinExistence type="predicted"/>
<dbReference type="InterPro" id="IPR038875">
    <property type="entry name" value="PLA2_conodipine-like"/>
</dbReference>
<comment type="caution">
    <text evidence="2">The sequence shown here is derived from an EMBL/GenBank/DDBJ whole genome shotgun (WGS) entry which is preliminary data.</text>
</comment>
<feature type="signal peptide" evidence="1">
    <location>
        <begin position="1"/>
        <end position="20"/>
    </location>
</feature>
<reference evidence="2 3" key="1">
    <citation type="submission" date="2024-02" db="EMBL/GenBank/DDBJ databases">
        <title>Chromosome-scale genome assembly of the rough periwinkle Littorina saxatilis.</title>
        <authorList>
            <person name="De Jode A."/>
            <person name="Faria R."/>
            <person name="Formenti G."/>
            <person name="Sims Y."/>
            <person name="Smith T.P."/>
            <person name="Tracey A."/>
            <person name="Wood J.M.D."/>
            <person name="Zagrodzka Z.B."/>
            <person name="Johannesson K."/>
            <person name="Butlin R.K."/>
            <person name="Leder E.H."/>
        </authorList>
    </citation>
    <scope>NUCLEOTIDE SEQUENCE [LARGE SCALE GENOMIC DNA]</scope>
    <source>
        <strain evidence="2">Snail1</strain>
        <tissue evidence="2">Muscle</tissue>
    </source>
</reference>